<protein>
    <submittedName>
        <fullName evidence="3">Endo-1,3-beta-glucanase</fullName>
    </submittedName>
</protein>
<dbReference type="CDD" id="cd02182">
    <property type="entry name" value="GH16_Strep_laminarinase_like"/>
    <property type="match status" value="1"/>
</dbReference>
<dbReference type="InterPro" id="IPR050546">
    <property type="entry name" value="Glycosyl_Hydrlase_16"/>
</dbReference>
<dbReference type="Gene3D" id="2.60.120.200">
    <property type="match status" value="1"/>
</dbReference>
<name>A0ABR4P214_9HELO</name>
<dbReference type="InterPro" id="IPR000757">
    <property type="entry name" value="Beta-glucanase-like"/>
</dbReference>
<evidence type="ECO:0000259" key="2">
    <source>
        <dbReference type="PROSITE" id="PS51762"/>
    </source>
</evidence>
<dbReference type="PANTHER" id="PTHR10963:SF60">
    <property type="entry name" value="GRAM-NEGATIVE BACTERIA-BINDING PROTEIN 1-RELATED"/>
    <property type="match status" value="1"/>
</dbReference>
<accession>A0ABR4P214</accession>
<evidence type="ECO:0000256" key="1">
    <source>
        <dbReference type="SAM" id="SignalP"/>
    </source>
</evidence>
<keyword evidence="1" id="KW-0732">Signal</keyword>
<dbReference type="Proteomes" id="UP001629113">
    <property type="component" value="Unassembled WGS sequence"/>
</dbReference>
<dbReference type="InterPro" id="IPR013320">
    <property type="entry name" value="ConA-like_dom_sf"/>
</dbReference>
<reference evidence="3 4" key="1">
    <citation type="submission" date="2024-06" db="EMBL/GenBank/DDBJ databases">
        <title>Complete genome of Phlyctema vagabunda strain 19-DSS-EL-015.</title>
        <authorList>
            <person name="Fiorenzani C."/>
        </authorList>
    </citation>
    <scope>NUCLEOTIDE SEQUENCE [LARGE SCALE GENOMIC DNA]</scope>
    <source>
        <strain evidence="3 4">19-DSS-EL-015</strain>
    </source>
</reference>
<dbReference type="PROSITE" id="PS51762">
    <property type="entry name" value="GH16_2"/>
    <property type="match status" value="1"/>
</dbReference>
<evidence type="ECO:0000313" key="3">
    <source>
        <dbReference type="EMBL" id="KAL3417339.1"/>
    </source>
</evidence>
<feature type="domain" description="GH16" evidence="2">
    <location>
        <begin position="26"/>
        <end position="316"/>
    </location>
</feature>
<dbReference type="EMBL" id="JBFCZG010000011">
    <property type="protein sequence ID" value="KAL3417339.1"/>
    <property type="molecule type" value="Genomic_DNA"/>
</dbReference>
<evidence type="ECO:0000313" key="4">
    <source>
        <dbReference type="Proteomes" id="UP001629113"/>
    </source>
</evidence>
<proteinExistence type="predicted"/>
<sequence length="316" mass="34645">MKIAYSSLAFILATTIEAHTPSHSHHHQKRNLLPGIKLGYSTTFFDSFAGETGCLPSREKWLFSTGTSYPGGAPRWGNNEFETYTDSTENVIITESNKLRITPRLGRDGSWTSARLETQRTDFAAVEGGKLYVETRIKLGDAPKEVQQGIWPAFWALGESFRGNYTNWPAASEWDILEVLNGLPTIYSTIHCGVAPGGPCNEYNGLGNGGVDFSFGAYHTIGFGVDRSMTGPNGHYRNSTWKDERLEFFLDGDLVFNVTGATVGDRPAWEKLAHEGHFLLLNVAVGGNWPGPPNNATIGGDRAAMEVDYVAVFNSL</sequence>
<dbReference type="PANTHER" id="PTHR10963">
    <property type="entry name" value="GLYCOSYL HYDROLASE-RELATED"/>
    <property type="match status" value="1"/>
</dbReference>
<dbReference type="SUPFAM" id="SSF49899">
    <property type="entry name" value="Concanavalin A-like lectins/glucanases"/>
    <property type="match status" value="1"/>
</dbReference>
<gene>
    <name evidence="3" type="ORF">PVAG01_11339</name>
</gene>
<comment type="caution">
    <text evidence="3">The sequence shown here is derived from an EMBL/GenBank/DDBJ whole genome shotgun (WGS) entry which is preliminary data.</text>
</comment>
<organism evidence="3 4">
    <name type="scientific">Phlyctema vagabunda</name>
    <dbReference type="NCBI Taxonomy" id="108571"/>
    <lineage>
        <taxon>Eukaryota</taxon>
        <taxon>Fungi</taxon>
        <taxon>Dikarya</taxon>
        <taxon>Ascomycota</taxon>
        <taxon>Pezizomycotina</taxon>
        <taxon>Leotiomycetes</taxon>
        <taxon>Helotiales</taxon>
        <taxon>Dermateaceae</taxon>
        <taxon>Phlyctema</taxon>
    </lineage>
</organism>
<feature type="signal peptide" evidence="1">
    <location>
        <begin position="1"/>
        <end position="18"/>
    </location>
</feature>
<keyword evidence="4" id="KW-1185">Reference proteome</keyword>
<feature type="chain" id="PRO_5045795826" evidence="1">
    <location>
        <begin position="19"/>
        <end position="316"/>
    </location>
</feature>